<proteinExistence type="predicted"/>
<name>A0ABQ4VST5_9PSED</name>
<dbReference type="Proteomes" id="UP001054892">
    <property type="component" value="Unassembled WGS sequence"/>
</dbReference>
<keyword evidence="2" id="KW-1185">Reference proteome</keyword>
<dbReference type="Gene3D" id="1.20.910.10">
    <property type="entry name" value="Heme oxygenase-like"/>
    <property type="match status" value="1"/>
</dbReference>
<dbReference type="RefSeq" id="WP_236247037.1">
    <property type="nucleotide sequence ID" value="NZ_BQKM01000001.1"/>
</dbReference>
<protein>
    <recommendedName>
        <fullName evidence="3">Heme oxygenase</fullName>
    </recommendedName>
</protein>
<sequence>MSLRQFLRDAGAPWHARVDCAYSAFCLESRSGYGDFLQAHARALLALEPAMEAAGIERLLDDWPQRRRREALCRDLQALHLPIPETAAVVLTADAGTLWGLAYVLEGSRLGSRLLASRVRQAAWPGAATALCYLGHGDGLPLWPGFLRCLEAQHGQLDPEALRTGVELGFHTFLAATHPPARPDVAAPVEVASDLRPTHCPRHESFSGPSRSQE</sequence>
<evidence type="ECO:0000313" key="2">
    <source>
        <dbReference type="Proteomes" id="UP001054892"/>
    </source>
</evidence>
<dbReference type="CDD" id="cd19166">
    <property type="entry name" value="HemeO-bac"/>
    <property type="match status" value="1"/>
</dbReference>
<dbReference type="SUPFAM" id="SSF48613">
    <property type="entry name" value="Heme oxygenase-like"/>
    <property type="match status" value="1"/>
</dbReference>
<comment type="caution">
    <text evidence="1">The sequence shown here is derived from an EMBL/GenBank/DDBJ whole genome shotgun (WGS) entry which is preliminary data.</text>
</comment>
<accession>A0ABQ4VST5</accession>
<dbReference type="InterPro" id="IPR016084">
    <property type="entry name" value="Haem_Oase-like_multi-hlx"/>
</dbReference>
<reference evidence="1 2" key="1">
    <citation type="submission" date="2021-12" db="EMBL/GenBank/DDBJ databases">
        <title>Characterization of novel class B3 metallo-beta-lactamase from novel Pseudomonas species.</title>
        <authorList>
            <person name="Yamada K."/>
            <person name="Aoki K."/>
            <person name="Ishii Y."/>
        </authorList>
    </citation>
    <scope>NUCLEOTIDE SEQUENCE [LARGE SCALE GENOMIC DNA]</scope>
    <source>
        <strain evidence="1 2">TUM20286</strain>
    </source>
</reference>
<organism evidence="1 2">
    <name type="scientific">Pseudomonas tohonis</name>
    <dbReference type="NCBI Taxonomy" id="2725477"/>
    <lineage>
        <taxon>Bacteria</taxon>
        <taxon>Pseudomonadati</taxon>
        <taxon>Pseudomonadota</taxon>
        <taxon>Gammaproteobacteria</taxon>
        <taxon>Pseudomonadales</taxon>
        <taxon>Pseudomonadaceae</taxon>
        <taxon>Pseudomonas</taxon>
    </lineage>
</organism>
<dbReference type="EMBL" id="BQKM01000001">
    <property type="protein sequence ID" value="GJN50605.1"/>
    <property type="molecule type" value="Genomic_DNA"/>
</dbReference>
<evidence type="ECO:0000313" key="1">
    <source>
        <dbReference type="EMBL" id="GJN50605.1"/>
    </source>
</evidence>
<evidence type="ECO:0008006" key="3">
    <source>
        <dbReference type="Google" id="ProtNLM"/>
    </source>
</evidence>
<gene>
    <name evidence="1" type="ORF">TUM20286_03570</name>
</gene>